<name>A0ABW8S829_9CLOT</name>
<reference evidence="4 5" key="1">
    <citation type="submission" date="2024-11" db="EMBL/GenBank/DDBJ databases">
        <authorList>
            <person name="Heng Y.C."/>
            <person name="Lim A.C.H."/>
            <person name="Lee J.K.Y."/>
            <person name="Kittelmann S."/>
        </authorList>
    </citation>
    <scope>NUCLEOTIDE SEQUENCE [LARGE SCALE GENOMIC DNA]</scope>
    <source>
        <strain evidence="4 5">WILCCON 0112</strain>
    </source>
</reference>
<dbReference type="RefSeq" id="WP_406761783.1">
    <property type="nucleotide sequence ID" value="NZ_JBJIAB010000020.1"/>
</dbReference>
<evidence type="ECO:0000313" key="4">
    <source>
        <dbReference type="EMBL" id="MFL0166557.1"/>
    </source>
</evidence>
<comment type="similarity">
    <text evidence="1">Belongs to the EamA transporter family.</text>
</comment>
<feature type="transmembrane region" description="Helical" evidence="2">
    <location>
        <begin position="180"/>
        <end position="198"/>
    </location>
</feature>
<dbReference type="InterPro" id="IPR037185">
    <property type="entry name" value="EmrE-like"/>
</dbReference>
<feature type="transmembrane region" description="Helical" evidence="2">
    <location>
        <begin position="124"/>
        <end position="143"/>
    </location>
</feature>
<feature type="transmembrane region" description="Helical" evidence="2">
    <location>
        <begin position="66"/>
        <end position="84"/>
    </location>
</feature>
<feature type="transmembrane region" description="Helical" evidence="2">
    <location>
        <begin position="33"/>
        <end position="54"/>
    </location>
</feature>
<accession>A0ABW8S829</accession>
<comment type="caution">
    <text evidence="4">The sequence shown here is derived from an EMBL/GenBank/DDBJ whole genome shotgun (WGS) entry which is preliminary data.</text>
</comment>
<proteinExistence type="inferred from homology"/>
<gene>
    <name evidence="4" type="ORF">ACJDTP_15915</name>
</gene>
<feature type="transmembrane region" description="Helical" evidence="2">
    <location>
        <begin position="149"/>
        <end position="168"/>
    </location>
</feature>
<feature type="transmembrane region" description="Helical" evidence="2">
    <location>
        <begin position="265"/>
        <end position="283"/>
    </location>
</feature>
<dbReference type="PANTHER" id="PTHR22911">
    <property type="entry name" value="ACYL-MALONYL CONDENSING ENZYME-RELATED"/>
    <property type="match status" value="1"/>
</dbReference>
<dbReference type="PANTHER" id="PTHR22911:SF79">
    <property type="entry name" value="MOBA-LIKE NTP TRANSFERASE DOMAIN-CONTAINING PROTEIN"/>
    <property type="match status" value="1"/>
</dbReference>
<dbReference type="Pfam" id="PF00892">
    <property type="entry name" value="EamA"/>
    <property type="match status" value="2"/>
</dbReference>
<feature type="transmembrane region" description="Helical" evidence="2">
    <location>
        <begin position="90"/>
        <end position="115"/>
    </location>
</feature>
<organism evidence="4 5">
    <name type="scientific">Candidatus Clostridium helianthi</name>
    <dbReference type="NCBI Taxonomy" id="3381660"/>
    <lineage>
        <taxon>Bacteria</taxon>
        <taxon>Bacillati</taxon>
        <taxon>Bacillota</taxon>
        <taxon>Clostridia</taxon>
        <taxon>Eubacteriales</taxon>
        <taxon>Clostridiaceae</taxon>
        <taxon>Clostridium</taxon>
    </lineage>
</organism>
<evidence type="ECO:0000256" key="1">
    <source>
        <dbReference type="ARBA" id="ARBA00007362"/>
    </source>
</evidence>
<evidence type="ECO:0000256" key="2">
    <source>
        <dbReference type="SAM" id="Phobius"/>
    </source>
</evidence>
<keyword evidence="2" id="KW-0812">Transmembrane</keyword>
<feature type="domain" description="EamA" evidence="3">
    <location>
        <begin position="149"/>
        <end position="281"/>
    </location>
</feature>
<dbReference type="EMBL" id="JBJIAB010000020">
    <property type="protein sequence ID" value="MFL0166557.1"/>
    <property type="molecule type" value="Genomic_DNA"/>
</dbReference>
<evidence type="ECO:0000313" key="5">
    <source>
        <dbReference type="Proteomes" id="UP001623600"/>
    </source>
</evidence>
<dbReference type="SUPFAM" id="SSF103481">
    <property type="entry name" value="Multidrug resistance efflux transporter EmrE"/>
    <property type="match status" value="2"/>
</dbReference>
<dbReference type="InterPro" id="IPR000620">
    <property type="entry name" value="EamA_dom"/>
</dbReference>
<feature type="transmembrane region" description="Helical" evidence="2">
    <location>
        <begin position="210"/>
        <end position="228"/>
    </location>
</feature>
<feature type="domain" description="EamA" evidence="3">
    <location>
        <begin position="2"/>
        <end position="138"/>
    </location>
</feature>
<keyword evidence="5" id="KW-1185">Reference proteome</keyword>
<protein>
    <submittedName>
        <fullName evidence="4">DMT family transporter</fullName>
    </submittedName>
</protein>
<evidence type="ECO:0000259" key="3">
    <source>
        <dbReference type="Pfam" id="PF00892"/>
    </source>
</evidence>
<keyword evidence="2" id="KW-1133">Transmembrane helix</keyword>
<keyword evidence="2" id="KW-0472">Membrane</keyword>
<dbReference type="Proteomes" id="UP001623600">
    <property type="component" value="Unassembled WGS sequence"/>
</dbReference>
<sequence length="291" mass="32377">MGKLFAILAAICNSVIGVFSNQLYALGMSSISIAFFRCSIALAIIAILGINRNFRNKLFNVNMKQLLQYALLAFLGIFIMYSFEILSIKFIPVALVSFLLYSSGIITIILSCIFLKEKLNLKKFLSIIFVFLGIFIMFISNLTEKGNSVGILMALLAGTGYSLFLFLMKKFNLESSMKTLFYLFLFGSIYLSIPLLIYDKDSINISINCMPYLIALSIIPTIGGFYCTNKALSLIDAGKVQLFEMTEPFFASVLGYSILGQVITIYDLIAGILIMLGLLIIDIDKIKVLIK</sequence>